<dbReference type="InterPro" id="IPR027417">
    <property type="entry name" value="P-loop_NTPase"/>
</dbReference>
<dbReference type="GO" id="GO:0016301">
    <property type="term" value="F:kinase activity"/>
    <property type="evidence" value="ECO:0007669"/>
    <property type="project" value="UniProtKB-KW"/>
</dbReference>
<evidence type="ECO:0000313" key="2">
    <source>
        <dbReference type="Proteomes" id="UP001150830"/>
    </source>
</evidence>
<reference evidence="1" key="1">
    <citation type="submission" date="2022-11" db="EMBL/GenBank/DDBJ databases">
        <title>Parathalassolutuus dongxingensis gen. nov., sp. nov., a novel member of family Oceanospirillaceae isolated from a coastal shrimp pond in Guangxi, China.</title>
        <authorList>
            <person name="Chen H."/>
        </authorList>
    </citation>
    <scope>NUCLEOTIDE SEQUENCE</scope>
    <source>
        <strain evidence="1">G-43</strain>
    </source>
</reference>
<dbReference type="EMBL" id="JAPNOA010000009">
    <property type="protein sequence ID" value="MCY0964076.1"/>
    <property type="molecule type" value="Genomic_DNA"/>
</dbReference>
<dbReference type="RefSeq" id="WP_283172294.1">
    <property type="nucleotide sequence ID" value="NZ_JAPNOA010000009.1"/>
</dbReference>
<proteinExistence type="predicted"/>
<dbReference type="AlphaFoldDB" id="A0A9X3EBD0"/>
<dbReference type="SUPFAM" id="SSF52540">
    <property type="entry name" value="P-loop containing nucleoside triphosphate hydrolases"/>
    <property type="match status" value="1"/>
</dbReference>
<comment type="caution">
    <text evidence="1">The sequence shown here is derived from an EMBL/GenBank/DDBJ whole genome shotgun (WGS) entry which is preliminary data.</text>
</comment>
<keyword evidence="1" id="KW-0418">Kinase</keyword>
<dbReference type="Gene3D" id="3.40.50.300">
    <property type="entry name" value="P-loop containing nucleotide triphosphate hydrolases"/>
    <property type="match status" value="3"/>
</dbReference>
<keyword evidence="2" id="KW-1185">Reference proteome</keyword>
<gene>
    <name evidence="1" type="ORF">OUO13_02650</name>
</gene>
<sequence>MENPLSRLNQQLQSLAPGQQYWIGLVGAPGSGKSTLASWLQQQLGDDLLVLPMDGYHYYRQQLDQMPDSDWAYSRRGAPFTFDAERCVQELLAARQSGQGLFPGFDHAEGDPVEGMYPLLPNRKLVLVEGNYLLLQELPWARLKDEVFDETWLLDIDLAVSNQRVFQRHCSLGMSAEIARQRVDSNDGLNAALILQQSRPRADIRWSQAVVDALLA</sequence>
<accession>A0A9X3EBD0</accession>
<organism evidence="1 2">
    <name type="scientific">Parathalassolituus penaei</name>
    <dbReference type="NCBI Taxonomy" id="2997323"/>
    <lineage>
        <taxon>Bacteria</taxon>
        <taxon>Pseudomonadati</taxon>
        <taxon>Pseudomonadota</taxon>
        <taxon>Gammaproteobacteria</taxon>
        <taxon>Oceanospirillales</taxon>
        <taxon>Oceanospirillaceae</taxon>
        <taxon>Parathalassolituus</taxon>
    </lineage>
</organism>
<name>A0A9X3EBD0_9GAMM</name>
<dbReference type="PANTHER" id="PTHR10285">
    <property type="entry name" value="URIDINE KINASE"/>
    <property type="match status" value="1"/>
</dbReference>
<protein>
    <submittedName>
        <fullName evidence="1">Uridine kinase</fullName>
    </submittedName>
</protein>
<evidence type="ECO:0000313" key="1">
    <source>
        <dbReference type="EMBL" id="MCY0964076.1"/>
    </source>
</evidence>
<dbReference type="Proteomes" id="UP001150830">
    <property type="component" value="Unassembled WGS sequence"/>
</dbReference>
<keyword evidence="1" id="KW-0808">Transferase</keyword>